<proteinExistence type="predicted"/>
<dbReference type="EMBL" id="LYXU01000002">
    <property type="protein sequence ID" value="OBS24525.1"/>
    <property type="molecule type" value="Genomic_DNA"/>
</dbReference>
<accession>A0A1B8AVH5</accession>
<sequence>MKGGRKVHKAFIRRGASWRKMLVAQPPITSVGYMHRVVNRTREWRLLSFPAGLRMGELYDMVFQAIWSKPDDVSGYAYIELELNGFLDDSIQDQSCGKGRCCGHTVYTLDSMCFRLREEKVDIRACKSTRWMFKREEFEERNYLGPDQPRFTIS</sequence>
<evidence type="ECO:0000313" key="2">
    <source>
        <dbReference type="Proteomes" id="UP000091967"/>
    </source>
</evidence>
<keyword evidence="2" id="KW-1185">Reference proteome</keyword>
<organism evidence="1 2">
    <name type="scientific">Fusarium poae</name>
    <dbReference type="NCBI Taxonomy" id="36050"/>
    <lineage>
        <taxon>Eukaryota</taxon>
        <taxon>Fungi</taxon>
        <taxon>Dikarya</taxon>
        <taxon>Ascomycota</taxon>
        <taxon>Pezizomycotina</taxon>
        <taxon>Sordariomycetes</taxon>
        <taxon>Hypocreomycetidae</taxon>
        <taxon>Hypocreales</taxon>
        <taxon>Nectriaceae</taxon>
        <taxon>Fusarium</taxon>
    </lineage>
</organism>
<gene>
    <name evidence="1" type="ORF">FPOA_05066</name>
</gene>
<comment type="caution">
    <text evidence="1">The sequence shown here is derived from an EMBL/GenBank/DDBJ whole genome shotgun (WGS) entry which is preliminary data.</text>
</comment>
<name>A0A1B8AVH5_FUSPO</name>
<evidence type="ECO:0000313" key="1">
    <source>
        <dbReference type="EMBL" id="OBS24525.1"/>
    </source>
</evidence>
<dbReference type="Proteomes" id="UP000091967">
    <property type="component" value="Unassembled WGS sequence"/>
</dbReference>
<dbReference type="STRING" id="36050.A0A1B8AVH5"/>
<protein>
    <submittedName>
        <fullName evidence="1">Uncharacterized protein</fullName>
    </submittedName>
</protein>
<reference evidence="1 2" key="1">
    <citation type="submission" date="2016-06" db="EMBL/GenBank/DDBJ databases">
        <title>Living apart together: crosstalk between the core and supernumerary genomes in a fungal plant pathogen.</title>
        <authorList>
            <person name="Vanheule A."/>
            <person name="Audenaert K."/>
            <person name="Warris S."/>
            <person name="Van De Geest H."/>
            <person name="Schijlen E."/>
            <person name="Hofte M."/>
            <person name="De Saeger S."/>
            <person name="Haesaert G."/>
            <person name="Waalwijk C."/>
            <person name="Van Der Lee T."/>
        </authorList>
    </citation>
    <scope>NUCLEOTIDE SEQUENCE [LARGE SCALE GENOMIC DNA]</scope>
    <source>
        <strain evidence="1 2">2516</strain>
    </source>
</reference>
<dbReference type="AlphaFoldDB" id="A0A1B8AVH5"/>